<keyword evidence="5" id="KW-1185">Reference proteome</keyword>
<dbReference type="OrthoDB" id="9810005at2"/>
<dbReference type="EMBL" id="FQZG01000096">
    <property type="protein sequence ID" value="SHJ86909.1"/>
    <property type="molecule type" value="Genomic_DNA"/>
</dbReference>
<name>A0A1M6MU46_9ACTN</name>
<dbReference type="GO" id="GO:0046872">
    <property type="term" value="F:metal ion binding"/>
    <property type="evidence" value="ECO:0007669"/>
    <property type="project" value="UniProtKB-KW"/>
</dbReference>
<dbReference type="SUPFAM" id="SSF51556">
    <property type="entry name" value="Metallo-dependent hydrolases"/>
    <property type="match status" value="1"/>
</dbReference>
<dbReference type="CDD" id="cd01310">
    <property type="entry name" value="TatD_DNAse"/>
    <property type="match status" value="1"/>
</dbReference>
<dbReference type="InterPro" id="IPR015991">
    <property type="entry name" value="TatD/YcfH-like"/>
</dbReference>
<gene>
    <name evidence="4" type="ORF">SAMN02745244_03460</name>
</gene>
<dbReference type="GO" id="GO:0016788">
    <property type="term" value="F:hydrolase activity, acting on ester bonds"/>
    <property type="evidence" value="ECO:0007669"/>
    <property type="project" value="InterPro"/>
</dbReference>
<evidence type="ECO:0000313" key="4">
    <source>
        <dbReference type="EMBL" id="SHJ86909.1"/>
    </source>
</evidence>
<dbReference type="InterPro" id="IPR018228">
    <property type="entry name" value="DNase_TatD-rel_CS"/>
</dbReference>
<dbReference type="Gene3D" id="3.20.20.140">
    <property type="entry name" value="Metal-dependent hydrolases"/>
    <property type="match status" value="1"/>
</dbReference>
<dbReference type="PROSITE" id="PS01091">
    <property type="entry name" value="TATD_3"/>
    <property type="match status" value="1"/>
</dbReference>
<dbReference type="AlphaFoldDB" id="A0A1M6MU46"/>
<feature type="binding site" evidence="3">
    <location>
        <position position="24"/>
    </location>
    <ligand>
        <name>a divalent metal cation</name>
        <dbReference type="ChEBI" id="CHEBI:60240"/>
        <label>1</label>
    </ligand>
</feature>
<dbReference type="Pfam" id="PF01026">
    <property type="entry name" value="TatD_DNase"/>
    <property type="match status" value="1"/>
</dbReference>
<feature type="binding site" evidence="3">
    <location>
        <position position="232"/>
    </location>
    <ligand>
        <name>a divalent metal cation</name>
        <dbReference type="ChEBI" id="CHEBI:60240"/>
        <label>1</label>
    </ligand>
</feature>
<dbReference type="PANTHER" id="PTHR46124">
    <property type="entry name" value="D-AMINOACYL-TRNA DEACYLASE"/>
    <property type="match status" value="1"/>
</dbReference>
<dbReference type="GO" id="GO:0004536">
    <property type="term" value="F:DNA nuclease activity"/>
    <property type="evidence" value="ECO:0007669"/>
    <property type="project" value="InterPro"/>
</dbReference>
<accession>A0A1M6MU46</accession>
<feature type="binding site" evidence="3">
    <location>
        <position position="182"/>
    </location>
    <ligand>
        <name>a divalent metal cation</name>
        <dbReference type="ChEBI" id="CHEBI:60240"/>
        <label>2</label>
    </ligand>
</feature>
<feature type="binding site" evidence="3">
    <location>
        <position position="26"/>
    </location>
    <ligand>
        <name>a divalent metal cation</name>
        <dbReference type="ChEBI" id="CHEBI:60240"/>
        <label>1</label>
    </ligand>
</feature>
<keyword evidence="1 3" id="KW-0479">Metal-binding</keyword>
<keyword evidence="2" id="KW-0378">Hydrolase</keyword>
<evidence type="ECO:0000256" key="3">
    <source>
        <dbReference type="PIRSR" id="PIRSR005902-1"/>
    </source>
</evidence>
<dbReference type="InterPro" id="IPR032466">
    <property type="entry name" value="Metal_Hydrolase"/>
</dbReference>
<evidence type="ECO:0000313" key="5">
    <source>
        <dbReference type="Proteomes" id="UP000184512"/>
    </source>
</evidence>
<dbReference type="FunFam" id="3.20.20.140:FF:000005">
    <property type="entry name" value="TatD family hydrolase"/>
    <property type="match status" value="1"/>
</dbReference>
<feature type="binding site" evidence="3">
    <location>
        <position position="120"/>
    </location>
    <ligand>
        <name>a divalent metal cation</name>
        <dbReference type="ChEBI" id="CHEBI:60240"/>
        <label>1</label>
    </ligand>
</feature>
<sequence>MSVIEELGLPPLPEPLPRPVIDNHTHLASTRGYSSLPVEENLRLAREVGVTRVIEVGCDVPDARFAVELASRNPDVRAAVALHPNEAARTFLGRGAEALERDLEVIGSLVGRPEVVAVGETGLDFYRTREPAGREVQEMAFRRHIGWAHEHGKTLMIHDRDAHDDILRVVDAAGVPEKMVMHCFSGDADFAGRCLERGAYLSFPGVVTFGSAGNLREAALVTPIDRILVETDAPYLTPKPRRGKPNAPYLLPYTVAFLADLLEVELAGFCDQLVANTFDAYGKWGEDA</sequence>
<dbReference type="Proteomes" id="UP000184512">
    <property type="component" value="Unassembled WGS sequence"/>
</dbReference>
<feature type="binding site" evidence="3">
    <location>
        <position position="158"/>
    </location>
    <ligand>
        <name>a divalent metal cation</name>
        <dbReference type="ChEBI" id="CHEBI:60240"/>
        <label>2</label>
    </ligand>
</feature>
<dbReference type="STRING" id="1123357.SAMN02745244_03460"/>
<reference evidence="4 5" key="1">
    <citation type="submission" date="2016-11" db="EMBL/GenBank/DDBJ databases">
        <authorList>
            <person name="Jaros S."/>
            <person name="Januszkiewicz K."/>
            <person name="Wedrychowicz H."/>
        </authorList>
    </citation>
    <scope>NUCLEOTIDE SEQUENCE [LARGE SCALE GENOMIC DNA]</scope>
    <source>
        <strain evidence="4 5">DSM 12906</strain>
    </source>
</reference>
<dbReference type="NCBIfam" id="TIGR00010">
    <property type="entry name" value="YchF/TatD family DNA exonuclease"/>
    <property type="match status" value="1"/>
</dbReference>
<dbReference type="PIRSF" id="PIRSF005902">
    <property type="entry name" value="DNase_TatD"/>
    <property type="match status" value="1"/>
</dbReference>
<proteinExistence type="predicted"/>
<dbReference type="PANTHER" id="PTHR46124:SF2">
    <property type="entry name" value="D-AMINOACYL-TRNA DEACYLASE"/>
    <property type="match status" value="1"/>
</dbReference>
<organism evidence="4 5">
    <name type="scientific">Tessaracoccus bendigoensis DSM 12906</name>
    <dbReference type="NCBI Taxonomy" id="1123357"/>
    <lineage>
        <taxon>Bacteria</taxon>
        <taxon>Bacillati</taxon>
        <taxon>Actinomycetota</taxon>
        <taxon>Actinomycetes</taxon>
        <taxon>Propionibacteriales</taxon>
        <taxon>Propionibacteriaceae</taxon>
        <taxon>Tessaracoccus</taxon>
    </lineage>
</organism>
<dbReference type="RefSeq" id="WP_073190872.1">
    <property type="nucleotide sequence ID" value="NZ_FQZG01000096.1"/>
</dbReference>
<evidence type="ECO:0000256" key="1">
    <source>
        <dbReference type="ARBA" id="ARBA00022723"/>
    </source>
</evidence>
<dbReference type="GO" id="GO:0005829">
    <property type="term" value="C:cytosol"/>
    <property type="evidence" value="ECO:0007669"/>
    <property type="project" value="TreeGrafter"/>
</dbReference>
<evidence type="ECO:0000256" key="2">
    <source>
        <dbReference type="ARBA" id="ARBA00022801"/>
    </source>
</evidence>
<dbReference type="InterPro" id="IPR001130">
    <property type="entry name" value="TatD-like"/>
</dbReference>
<protein>
    <submittedName>
        <fullName evidence="4">TatD DNase family protein</fullName>
    </submittedName>
</protein>